<organism evidence="5 6">
    <name type="scientific">Streptomyces triticagri</name>
    <dbReference type="NCBI Taxonomy" id="2293568"/>
    <lineage>
        <taxon>Bacteria</taxon>
        <taxon>Bacillati</taxon>
        <taxon>Actinomycetota</taxon>
        <taxon>Actinomycetes</taxon>
        <taxon>Kitasatosporales</taxon>
        <taxon>Streptomycetaceae</taxon>
        <taxon>Streptomyces</taxon>
    </lineage>
</organism>
<dbReference type="EMBL" id="QUAK01000087">
    <property type="protein sequence ID" value="RFU85613.1"/>
    <property type="molecule type" value="Genomic_DNA"/>
</dbReference>
<dbReference type="InterPro" id="IPR000888">
    <property type="entry name" value="RmlC-like"/>
</dbReference>
<keyword evidence="6" id="KW-1185">Reference proteome</keyword>
<protein>
    <submittedName>
        <fullName evidence="5">dTDP-4-keto-6-deoxy-D-glucose epimerase</fullName>
    </submittedName>
</protein>
<feature type="site" description="Participates in a stacking interaction with the thymidine ring of dTDP-4-oxo-6-deoxyglucose" evidence="4">
    <location>
        <position position="136"/>
    </location>
</feature>
<dbReference type="CDD" id="cd00438">
    <property type="entry name" value="cupin_RmlC"/>
    <property type="match status" value="1"/>
</dbReference>
<dbReference type="InterPro" id="IPR011051">
    <property type="entry name" value="RmlC_Cupin_sf"/>
</dbReference>
<comment type="caution">
    <text evidence="5">The sequence shown here is derived from an EMBL/GenBank/DDBJ whole genome shotgun (WGS) entry which is preliminary data.</text>
</comment>
<dbReference type="PANTHER" id="PTHR21047">
    <property type="entry name" value="DTDP-6-DEOXY-D-GLUCOSE-3,5 EPIMERASE"/>
    <property type="match status" value="1"/>
</dbReference>
<evidence type="ECO:0000256" key="1">
    <source>
        <dbReference type="ARBA" id="ARBA00010154"/>
    </source>
</evidence>
<reference evidence="5 6" key="1">
    <citation type="submission" date="2018-08" db="EMBL/GenBank/DDBJ databases">
        <title>Isolation, diversity and antifungal activity of Actinobacteria from wheat.</title>
        <authorList>
            <person name="Han C."/>
        </authorList>
    </citation>
    <scope>NUCLEOTIDE SEQUENCE [LARGE SCALE GENOMIC DNA]</scope>
    <source>
        <strain evidence="5 6">NEAU-YY421</strain>
    </source>
</reference>
<comment type="similarity">
    <text evidence="1">Belongs to the dTDP-4-dehydrorhamnose 3,5-epimerase family.</text>
</comment>
<name>A0A372M583_9ACTN</name>
<dbReference type="PANTHER" id="PTHR21047:SF2">
    <property type="entry name" value="THYMIDINE DIPHOSPHO-4-KETO-RHAMNOSE 3,5-EPIMERASE"/>
    <property type="match status" value="1"/>
</dbReference>
<dbReference type="AlphaFoldDB" id="A0A372M583"/>
<evidence type="ECO:0000256" key="2">
    <source>
        <dbReference type="ARBA" id="ARBA00023235"/>
    </source>
</evidence>
<evidence type="ECO:0000313" key="6">
    <source>
        <dbReference type="Proteomes" id="UP000263094"/>
    </source>
</evidence>
<dbReference type="GO" id="GO:0005829">
    <property type="term" value="C:cytosol"/>
    <property type="evidence" value="ECO:0007669"/>
    <property type="project" value="TreeGrafter"/>
</dbReference>
<dbReference type="Gene3D" id="2.60.120.10">
    <property type="entry name" value="Jelly Rolls"/>
    <property type="match status" value="1"/>
</dbReference>
<dbReference type="RefSeq" id="WP_128556715.1">
    <property type="nucleotide sequence ID" value="NZ_QUAK01000087.1"/>
</dbReference>
<dbReference type="OrthoDB" id="9800680at2"/>
<dbReference type="Pfam" id="PF00908">
    <property type="entry name" value="dTDP_sugar_isom"/>
    <property type="match status" value="1"/>
</dbReference>
<evidence type="ECO:0000256" key="4">
    <source>
        <dbReference type="PIRSR" id="PIRSR600888-3"/>
    </source>
</evidence>
<dbReference type="Proteomes" id="UP000263094">
    <property type="component" value="Unassembled WGS sequence"/>
</dbReference>
<dbReference type="GO" id="GO:0000271">
    <property type="term" value="P:polysaccharide biosynthetic process"/>
    <property type="evidence" value="ECO:0007669"/>
    <property type="project" value="TreeGrafter"/>
</dbReference>
<feature type="active site" description="Proton acceptor" evidence="3">
    <location>
        <position position="60"/>
    </location>
</feature>
<dbReference type="GO" id="GO:0008830">
    <property type="term" value="F:dTDP-4-dehydrorhamnose 3,5-epimerase activity"/>
    <property type="evidence" value="ECO:0007669"/>
    <property type="project" value="InterPro"/>
</dbReference>
<evidence type="ECO:0000313" key="5">
    <source>
        <dbReference type="EMBL" id="RFU85613.1"/>
    </source>
</evidence>
<dbReference type="SUPFAM" id="SSF51182">
    <property type="entry name" value="RmlC-like cupins"/>
    <property type="match status" value="1"/>
</dbReference>
<accession>A0A372M583</accession>
<evidence type="ECO:0000256" key="3">
    <source>
        <dbReference type="PIRSR" id="PIRSR600888-1"/>
    </source>
</evidence>
<dbReference type="InterPro" id="IPR014710">
    <property type="entry name" value="RmlC-like_jellyroll"/>
</dbReference>
<gene>
    <name evidence="5" type="ORF">DY218_16085</name>
</gene>
<dbReference type="GO" id="GO:0019305">
    <property type="term" value="P:dTDP-rhamnose biosynthetic process"/>
    <property type="evidence" value="ECO:0007669"/>
    <property type="project" value="TreeGrafter"/>
</dbReference>
<feature type="active site" description="Proton donor" evidence="3">
    <location>
        <position position="130"/>
    </location>
</feature>
<proteinExistence type="inferred from homology"/>
<sequence length="207" mass="22266">MHSLSIEGAWVRTPPVHHDDRGSFHEWFRDDAFRQAVGHPAQLAQANCSVSRRGALRGVHFADVPPGQAKYVTCVAGSVLDAVVDLRTGSPTYGRSETVLLDAREGTAVYLSEGIGHAFLALSDEATVVYLCSTGYAPGREHGVHPLDPEIGIDWPADIAPVLSPRDAAAPMLAEAESAGLLPTYEECLRQRHSLTDKAHPVPEASR</sequence>
<keyword evidence="2" id="KW-0413">Isomerase</keyword>